<proteinExistence type="predicted"/>
<evidence type="ECO:0008006" key="2">
    <source>
        <dbReference type="Google" id="ProtNLM"/>
    </source>
</evidence>
<name>A0A3B0M6C6_9GAMM</name>
<evidence type="ECO:0000313" key="1">
    <source>
        <dbReference type="EMBL" id="SSW95698.1"/>
    </source>
</evidence>
<organism evidence="1">
    <name type="scientific">Arsenophonus endosymbiont of Trialeurodes vaporariorum</name>
    <dbReference type="NCBI Taxonomy" id="235567"/>
    <lineage>
        <taxon>Bacteria</taxon>
        <taxon>Pseudomonadati</taxon>
        <taxon>Pseudomonadota</taxon>
        <taxon>Gammaproteobacteria</taxon>
        <taxon>Enterobacterales</taxon>
        <taxon>Morganellaceae</taxon>
        <taxon>Arsenophonus</taxon>
    </lineage>
</organism>
<reference evidence="1" key="1">
    <citation type="submission" date="2018-04" db="EMBL/GenBank/DDBJ databases">
        <authorList>
            <person name="Go L.Y."/>
            <person name="Mitchell J.A."/>
        </authorList>
    </citation>
    <scope>NUCLEOTIDE SEQUENCE</scope>
    <source>
        <strain evidence="1">ARTV</strain>
    </source>
</reference>
<gene>
    <name evidence="1" type="ORF">ARTV_1723</name>
</gene>
<accession>A0A3B0M6C6</accession>
<protein>
    <recommendedName>
        <fullName evidence="2">AsmA-like C-terminal domain-containing protein</fullName>
    </recommendedName>
</protein>
<dbReference type="AlphaFoldDB" id="A0A3B0M6C6"/>
<dbReference type="EMBL" id="UFQR01000006">
    <property type="protein sequence ID" value="SSW95698.1"/>
    <property type="molecule type" value="Genomic_DNA"/>
</dbReference>
<sequence length="471" mass="53958">MRWLKNLILTLLILIIFIYLIIQTQWGAKQLSDLLSKYTQYDVKIGVISHHLTTPGEIVLQDVAIHNKQNSFKLKTKQITFELLWQKIFSGSWLHRLVVTEGELTLPSSRQIFPFSSKILQLENMNVSYRIGNIGLLASHITGGITPWQPTANNPFGERNFQFTTEQFEINNIHLTTMLAKGSYKINSLFIDELTAYLNNGVINAKAVQYTDQAITLAKLMLTNTGWQFSSSLSQLINKLRDIKKLSIKELNLTNTHFQGKDWAIASLSGKVADIVLSAGNWNSPSSQLSLNVDELVYKNQQTSQLMADMTFTNDILHFNRLAGYYDKGLFNIEANWHIKQQSINIINAQLAGIRYQLADNWFSFFKTLIANLLNSLHITNFKLTNSLVMDINVNFPFELTNVNGYLTNMDLIKQKKWGLWQGKGAFTASCGTLNKVMLRQPYIQISPHSDHFFCGRAQYQYRKWLNKIHH</sequence>